<evidence type="ECO:0000313" key="5">
    <source>
        <dbReference type="EMBL" id="RDB21604.1"/>
    </source>
</evidence>
<feature type="domain" description="Bromo" evidence="4">
    <location>
        <begin position="93"/>
        <end position="163"/>
    </location>
</feature>
<dbReference type="InterPro" id="IPR036427">
    <property type="entry name" value="Bromodomain-like_sf"/>
</dbReference>
<dbReference type="PANTHER" id="PTHR22881">
    <property type="entry name" value="BROMODOMAIN CONTAINING PROTEIN"/>
    <property type="match status" value="1"/>
</dbReference>
<dbReference type="GO" id="GO:0006357">
    <property type="term" value="P:regulation of transcription by RNA polymerase II"/>
    <property type="evidence" value="ECO:0007669"/>
    <property type="project" value="TreeGrafter"/>
</dbReference>
<dbReference type="InterPro" id="IPR051831">
    <property type="entry name" value="Bromodomain_contain_prot"/>
</dbReference>
<dbReference type="SUPFAM" id="SSF47370">
    <property type="entry name" value="Bromodomain"/>
    <property type="match status" value="1"/>
</dbReference>
<evidence type="ECO:0000256" key="3">
    <source>
        <dbReference type="SAM" id="MobiDB-lite"/>
    </source>
</evidence>
<dbReference type="InterPro" id="IPR001487">
    <property type="entry name" value="Bromodomain"/>
</dbReference>
<dbReference type="OrthoDB" id="21449at2759"/>
<gene>
    <name evidence="5" type="ORF">Hypma_011201</name>
</gene>
<dbReference type="PRINTS" id="PR00503">
    <property type="entry name" value="BROMODOMAIN"/>
</dbReference>
<comment type="caution">
    <text evidence="5">The sequence shown here is derived from an EMBL/GenBank/DDBJ whole genome shotgun (WGS) entry which is preliminary data.</text>
</comment>
<evidence type="ECO:0000256" key="1">
    <source>
        <dbReference type="ARBA" id="ARBA00023117"/>
    </source>
</evidence>
<sequence>MEEVLTSFTPAYSPSESPEPSSLPKASTSRSSGLTLILPPLKGGKPVKASKKSKQRLGSQPLYGGQEEEKKVHRPVKLKPLKEVLEKLIAQIKKKDDYAFFLKPVDTSQVPGYIDVVKRPMDFGTMTVKVSRGKYRSLEEFAADLRLVTSNARAFNPPGTIYYTEADRIEAWALDHISKASSTVIQYETDWNIDIEKDEEGTPVNIDEDDDYNAATPMDIDEPGGRSPSVASQIQPGPSRRGTRGPYKKSAPSNTLSDSIDAEGRLPGSRDGLGAFPPGSDWAQTMLALKLKGKRYKTKKERLRFEKEGPPLHVDGSLDYTEMEDPFSVLSFFAPEPVSRPYLTPLHPPLFLAPSSSQPQYDPSSSISQSQASRPPTPFLASTSLPLDHKLPTIAIPAGGSGESPSTTGRRHWVVSRNPTRNKHKDRDDDNEPAELPAWQTPREIHTVDYGSFALLTGAIEDEMRRRGVSGKDGEEEGKFLAVLRDGLNCEDAAIERGLTSGANDAGRINDYWTTQRAAAGEEYIRDTVYGGVDGLAYVRSIAEFVTDRERQEPTPCPGLGGLSLAQWVERELVDSLTDGRHALLRSTAIELAMQTSRQPLANADEHADQYQRRLHTQVRNSLHTYPSATVALAALLQIKMHKIDMGSLIKTPEELFQSEEEWAGKVFRERRKACGQEGAQPEEPTRIGDTEVEEPEKTWMNVDGVKSGDGKNYEYALEGPEELKEVLDYVADVIVSLDKSIREGRNPKAAVKEGKTFDAVSSLGSDLKVDSDAEEDPVLRNLRLNLLALAKRAPLDTIARLPKDLVPEHIRHFVPTLSSTG</sequence>
<dbReference type="Proteomes" id="UP000076154">
    <property type="component" value="Unassembled WGS sequence"/>
</dbReference>
<feature type="compositionally biased region" description="Low complexity" evidence="3">
    <location>
        <begin position="13"/>
        <end position="22"/>
    </location>
</feature>
<feature type="region of interest" description="Disordered" evidence="3">
    <location>
        <begin position="353"/>
        <end position="436"/>
    </location>
</feature>
<evidence type="ECO:0000313" key="6">
    <source>
        <dbReference type="Proteomes" id="UP000076154"/>
    </source>
</evidence>
<feature type="compositionally biased region" description="Polar residues" evidence="3">
    <location>
        <begin position="24"/>
        <end position="34"/>
    </location>
</feature>
<feature type="region of interest" description="Disordered" evidence="3">
    <location>
        <begin position="1"/>
        <end position="71"/>
    </location>
</feature>
<proteinExistence type="predicted"/>
<dbReference type="STRING" id="39966.A0A369JQF6"/>
<reference evidence="5" key="1">
    <citation type="submission" date="2018-04" db="EMBL/GenBank/DDBJ databases">
        <title>Whole genome sequencing of Hypsizygus marmoreus.</title>
        <authorList>
            <person name="Choi I.-G."/>
            <person name="Min B."/>
            <person name="Kim J.-G."/>
            <person name="Kim S."/>
            <person name="Oh Y.-L."/>
            <person name="Kong W.-S."/>
            <person name="Park H."/>
            <person name="Jeong J."/>
            <person name="Song E.-S."/>
        </authorList>
    </citation>
    <scope>NUCLEOTIDE SEQUENCE [LARGE SCALE GENOMIC DNA]</scope>
    <source>
        <strain evidence="5">51987-8</strain>
    </source>
</reference>
<feature type="region of interest" description="Disordered" evidence="3">
    <location>
        <begin position="196"/>
        <end position="278"/>
    </location>
</feature>
<evidence type="ECO:0000256" key="2">
    <source>
        <dbReference type="PROSITE-ProRule" id="PRU00035"/>
    </source>
</evidence>
<dbReference type="InParanoid" id="A0A369JQF6"/>
<name>A0A369JQF6_HYPMA</name>
<dbReference type="PROSITE" id="PS50014">
    <property type="entry name" value="BROMODOMAIN_2"/>
    <property type="match status" value="1"/>
</dbReference>
<feature type="compositionally biased region" description="Basic residues" evidence="3">
    <location>
        <begin position="409"/>
        <end position="424"/>
    </location>
</feature>
<protein>
    <recommendedName>
        <fullName evidence="4">Bromo domain-containing protein</fullName>
    </recommendedName>
</protein>
<dbReference type="Pfam" id="PF00439">
    <property type="entry name" value="Bromodomain"/>
    <property type="match status" value="1"/>
</dbReference>
<organism evidence="5 6">
    <name type="scientific">Hypsizygus marmoreus</name>
    <name type="common">White beech mushroom</name>
    <name type="synonym">Agaricus marmoreus</name>
    <dbReference type="NCBI Taxonomy" id="39966"/>
    <lineage>
        <taxon>Eukaryota</taxon>
        <taxon>Fungi</taxon>
        <taxon>Dikarya</taxon>
        <taxon>Basidiomycota</taxon>
        <taxon>Agaricomycotina</taxon>
        <taxon>Agaricomycetes</taxon>
        <taxon>Agaricomycetidae</taxon>
        <taxon>Agaricales</taxon>
        <taxon>Tricholomatineae</taxon>
        <taxon>Lyophyllaceae</taxon>
        <taxon>Hypsizygus</taxon>
    </lineage>
</organism>
<keyword evidence="6" id="KW-1185">Reference proteome</keyword>
<feature type="compositionally biased region" description="Low complexity" evidence="3">
    <location>
        <begin position="354"/>
        <end position="374"/>
    </location>
</feature>
<feature type="compositionally biased region" description="Polar residues" evidence="3">
    <location>
        <begin position="1"/>
        <end position="12"/>
    </location>
</feature>
<dbReference type="GO" id="GO:0006325">
    <property type="term" value="P:chromatin organization"/>
    <property type="evidence" value="ECO:0007669"/>
    <property type="project" value="UniProtKB-ARBA"/>
</dbReference>
<dbReference type="EMBL" id="LUEZ02000054">
    <property type="protein sequence ID" value="RDB21604.1"/>
    <property type="molecule type" value="Genomic_DNA"/>
</dbReference>
<dbReference type="SMART" id="SM00297">
    <property type="entry name" value="BROMO"/>
    <property type="match status" value="1"/>
</dbReference>
<keyword evidence="1 2" id="KW-0103">Bromodomain</keyword>
<feature type="compositionally biased region" description="Acidic residues" evidence="3">
    <location>
        <begin position="196"/>
        <end position="212"/>
    </location>
</feature>
<feature type="region of interest" description="Disordered" evidence="3">
    <location>
        <begin position="674"/>
        <end position="693"/>
    </location>
</feature>
<dbReference type="Gene3D" id="1.20.920.10">
    <property type="entry name" value="Bromodomain-like"/>
    <property type="match status" value="1"/>
</dbReference>
<dbReference type="PANTHER" id="PTHR22881:SF27">
    <property type="entry name" value="BROMODOMAIN CONTAINING 7_9"/>
    <property type="match status" value="1"/>
</dbReference>
<evidence type="ECO:0000259" key="4">
    <source>
        <dbReference type="PROSITE" id="PS50014"/>
    </source>
</evidence>
<dbReference type="AlphaFoldDB" id="A0A369JQF6"/>
<accession>A0A369JQF6</accession>
<dbReference type="GO" id="GO:0005634">
    <property type="term" value="C:nucleus"/>
    <property type="evidence" value="ECO:0007669"/>
    <property type="project" value="TreeGrafter"/>
</dbReference>